<accession>A0A6J7WBS2</accession>
<protein>
    <submittedName>
        <fullName evidence="2">Uncharacterized protein</fullName>
    </submittedName>
</protein>
<evidence type="ECO:0000256" key="1">
    <source>
        <dbReference type="SAM" id="MobiDB-lite"/>
    </source>
</evidence>
<organism evidence="2">
    <name type="scientific">uncultured Caudovirales phage</name>
    <dbReference type="NCBI Taxonomy" id="2100421"/>
    <lineage>
        <taxon>Viruses</taxon>
        <taxon>Duplodnaviria</taxon>
        <taxon>Heunggongvirae</taxon>
        <taxon>Uroviricota</taxon>
        <taxon>Caudoviricetes</taxon>
        <taxon>Peduoviridae</taxon>
        <taxon>Maltschvirus</taxon>
        <taxon>Maltschvirus maltsch</taxon>
    </lineage>
</organism>
<feature type="region of interest" description="Disordered" evidence="1">
    <location>
        <begin position="114"/>
        <end position="151"/>
    </location>
</feature>
<dbReference type="EMBL" id="LR798203">
    <property type="protein sequence ID" value="CAB5170301.1"/>
    <property type="molecule type" value="Genomic_DNA"/>
</dbReference>
<feature type="compositionally biased region" description="Low complexity" evidence="1">
    <location>
        <begin position="132"/>
        <end position="143"/>
    </location>
</feature>
<reference evidence="2" key="1">
    <citation type="submission" date="2020-05" db="EMBL/GenBank/DDBJ databases">
        <authorList>
            <person name="Chiriac C."/>
            <person name="Salcher M."/>
            <person name="Ghai R."/>
            <person name="Kavagutti S V."/>
        </authorList>
    </citation>
    <scope>NUCLEOTIDE SEQUENCE</scope>
</reference>
<evidence type="ECO:0000313" key="2">
    <source>
        <dbReference type="EMBL" id="CAB5170301.1"/>
    </source>
</evidence>
<proteinExistence type="predicted"/>
<name>A0A6J7WBS2_9CAUD</name>
<sequence length="151" mass="16582">MYEYDWNPYAVDISQIPHQALQLQQGQQPQMAQAIPEQKYFGPAHEALSNYFSQSLSNQNAVPGLLNAMQNNPDLAQQVGGLFSDQYTPPASAPNRIDWAAAQDVANRMPQNFVGSRPKYKPGFEPPKAAKSSGSSLYSDLSSTIHGLLTK</sequence>
<gene>
    <name evidence="2" type="ORF">UFOVP155_16</name>
</gene>